<dbReference type="Pfam" id="PF00501">
    <property type="entry name" value="AMP-binding"/>
    <property type="match status" value="1"/>
</dbReference>
<dbReference type="SUPFAM" id="SSF56801">
    <property type="entry name" value="Acetyl-CoA synthetase-like"/>
    <property type="match status" value="1"/>
</dbReference>
<dbReference type="GO" id="GO:0005737">
    <property type="term" value="C:cytoplasm"/>
    <property type="evidence" value="ECO:0007669"/>
    <property type="project" value="TreeGrafter"/>
</dbReference>
<reference evidence="2 3" key="1">
    <citation type="submission" date="2020-07" db="EMBL/GenBank/DDBJ databases">
        <title>Endozoicomonas sp. nov., isolated from sediment.</title>
        <authorList>
            <person name="Gu T."/>
        </authorList>
    </citation>
    <scope>NUCLEOTIDE SEQUENCE [LARGE SCALE GENOMIC DNA]</scope>
    <source>
        <strain evidence="2 3">SM1973</strain>
    </source>
</reference>
<gene>
    <name evidence="2" type="ORF">H0A36_20410</name>
</gene>
<dbReference type="InterPro" id="IPR042099">
    <property type="entry name" value="ANL_N_sf"/>
</dbReference>
<dbReference type="InterPro" id="IPR045851">
    <property type="entry name" value="AMP-bd_C_sf"/>
</dbReference>
<dbReference type="GO" id="GO:0044550">
    <property type="term" value="P:secondary metabolite biosynthetic process"/>
    <property type="evidence" value="ECO:0007669"/>
    <property type="project" value="TreeGrafter"/>
</dbReference>
<name>A0A853I4U8_9GAMM</name>
<dbReference type="EMBL" id="JACCKB010000041">
    <property type="protein sequence ID" value="NYZ68383.1"/>
    <property type="molecule type" value="Genomic_DNA"/>
</dbReference>
<accession>A0A853I4U8</accession>
<dbReference type="AlphaFoldDB" id="A0A853I4U8"/>
<proteinExistence type="predicted"/>
<dbReference type="PANTHER" id="PTHR45527">
    <property type="entry name" value="NONRIBOSOMAL PEPTIDE SYNTHETASE"/>
    <property type="match status" value="1"/>
</dbReference>
<dbReference type="Gene3D" id="3.30.300.30">
    <property type="match status" value="1"/>
</dbReference>
<evidence type="ECO:0000313" key="2">
    <source>
        <dbReference type="EMBL" id="NYZ68383.1"/>
    </source>
</evidence>
<dbReference type="Gene3D" id="3.40.50.12780">
    <property type="entry name" value="N-terminal domain of ligase-like"/>
    <property type="match status" value="1"/>
</dbReference>
<sequence length="494" mass="54234">MATQVSAELQPIIAAFSEVLDQNPDAPAVEQGDVVRSYRQLSEAAQRIADQLLNAGVISGQRLALDLPRSIALYETILGCLVAGISFMALPRGLDQTKGLETAKKANCVGVLSNNPLFPGDGIAITDIGRFFKLAECTQTPAKDSKTGVEIYCVRTSGTTGEPKVVPINSGQLTAFLDNTQQTLAAPKYAKWLWIHDLSFDFSIWETFGCLAHNGCLVILDEHIKRDAKATFALMVKAGVNILSVTPSEFRYIFSQANNQHCVESLHLTDVIFCGEKLSPSTLLAVFDELSRHRVRLFNTYGPSEATVFCSHHLISKADLELESIPIGKPFPGMKFELVAINELGVGELVLRGAQVFDGYLGGELITDGYHTSDMCQVVGQGKFVCLGRSSGYQKINGFRVEPYEVEEYLQSIPNIDEAVVLVENSHQGSFLMACIRVQKGAQLSTRDLRLACSKLPPYLRPARYLLLNDDKWPVNDRGKTDRLALRRSTCGEI</sequence>
<protein>
    <submittedName>
        <fullName evidence="2">AMP-binding protein</fullName>
    </submittedName>
</protein>
<keyword evidence="3" id="KW-1185">Reference proteome</keyword>
<evidence type="ECO:0000259" key="1">
    <source>
        <dbReference type="Pfam" id="PF00501"/>
    </source>
</evidence>
<comment type="caution">
    <text evidence="2">The sequence shown here is derived from an EMBL/GenBank/DDBJ whole genome shotgun (WGS) entry which is preliminary data.</text>
</comment>
<dbReference type="InterPro" id="IPR000873">
    <property type="entry name" value="AMP-dep_synth/lig_dom"/>
</dbReference>
<feature type="domain" description="AMP-dependent synthetase/ligase" evidence="1">
    <location>
        <begin position="18"/>
        <end position="361"/>
    </location>
</feature>
<dbReference type="Proteomes" id="UP000569732">
    <property type="component" value="Unassembled WGS sequence"/>
</dbReference>
<dbReference type="PANTHER" id="PTHR45527:SF1">
    <property type="entry name" value="FATTY ACID SYNTHASE"/>
    <property type="match status" value="1"/>
</dbReference>
<dbReference type="GO" id="GO:0043041">
    <property type="term" value="P:amino acid activation for nonribosomal peptide biosynthetic process"/>
    <property type="evidence" value="ECO:0007669"/>
    <property type="project" value="TreeGrafter"/>
</dbReference>
<evidence type="ECO:0000313" key="3">
    <source>
        <dbReference type="Proteomes" id="UP000569732"/>
    </source>
</evidence>
<dbReference type="GO" id="GO:0031177">
    <property type="term" value="F:phosphopantetheine binding"/>
    <property type="evidence" value="ECO:0007669"/>
    <property type="project" value="TreeGrafter"/>
</dbReference>
<organism evidence="2 3">
    <name type="scientific">Spartinivicinus marinus</name>
    <dbReference type="NCBI Taxonomy" id="2994442"/>
    <lineage>
        <taxon>Bacteria</taxon>
        <taxon>Pseudomonadati</taxon>
        <taxon>Pseudomonadota</taxon>
        <taxon>Gammaproteobacteria</taxon>
        <taxon>Oceanospirillales</taxon>
        <taxon>Zooshikellaceae</taxon>
        <taxon>Spartinivicinus</taxon>
    </lineage>
</organism>